<evidence type="ECO:0000259" key="5">
    <source>
        <dbReference type="PROSITE" id="PS50931"/>
    </source>
</evidence>
<comment type="caution">
    <text evidence="6">The sequence shown here is derived from an EMBL/GenBank/DDBJ whole genome shotgun (WGS) entry which is preliminary data.</text>
</comment>
<keyword evidence="7" id="KW-1185">Reference proteome</keyword>
<dbReference type="Gene3D" id="3.40.190.290">
    <property type="match status" value="1"/>
</dbReference>
<keyword evidence="3" id="KW-0238">DNA-binding</keyword>
<dbReference type="SUPFAM" id="SSF46785">
    <property type="entry name" value="Winged helix' DNA-binding domain"/>
    <property type="match status" value="1"/>
</dbReference>
<dbReference type="Pfam" id="PF00126">
    <property type="entry name" value="HTH_1"/>
    <property type="match status" value="1"/>
</dbReference>
<dbReference type="InterPro" id="IPR058163">
    <property type="entry name" value="LysR-type_TF_proteobact-type"/>
</dbReference>
<dbReference type="EMBL" id="ANAH02000004">
    <property type="protein sequence ID" value="EPX64007.1"/>
    <property type="molecule type" value="Genomic_DNA"/>
</dbReference>
<evidence type="ECO:0000256" key="2">
    <source>
        <dbReference type="ARBA" id="ARBA00023015"/>
    </source>
</evidence>
<dbReference type="InterPro" id="IPR005119">
    <property type="entry name" value="LysR_subst-bd"/>
</dbReference>
<dbReference type="PANTHER" id="PTHR30537:SF3">
    <property type="entry name" value="TRANSCRIPTIONAL REGULATORY PROTEIN"/>
    <property type="match status" value="1"/>
</dbReference>
<evidence type="ECO:0000313" key="7">
    <source>
        <dbReference type="Proteomes" id="UP000011682"/>
    </source>
</evidence>
<dbReference type="SUPFAM" id="SSF53850">
    <property type="entry name" value="Periplasmic binding protein-like II"/>
    <property type="match status" value="1"/>
</dbReference>
<dbReference type="InterPro" id="IPR000847">
    <property type="entry name" value="LysR_HTH_N"/>
</dbReference>
<dbReference type="Pfam" id="PF03466">
    <property type="entry name" value="LysR_substrate"/>
    <property type="match status" value="1"/>
</dbReference>
<dbReference type="GO" id="GO:0003700">
    <property type="term" value="F:DNA-binding transcription factor activity"/>
    <property type="evidence" value="ECO:0007669"/>
    <property type="project" value="InterPro"/>
</dbReference>
<proteinExistence type="inferred from homology"/>
<dbReference type="InterPro" id="IPR036390">
    <property type="entry name" value="WH_DNA-bd_sf"/>
</dbReference>
<dbReference type="InterPro" id="IPR036388">
    <property type="entry name" value="WH-like_DNA-bd_sf"/>
</dbReference>
<reference evidence="6" key="1">
    <citation type="submission" date="2013-05" db="EMBL/GenBank/DDBJ databases">
        <title>Genome assembly of Cystobacter fuscus DSM 2262.</title>
        <authorList>
            <person name="Sharma G."/>
            <person name="Khatri I."/>
            <person name="Kaur C."/>
            <person name="Mayilraj S."/>
            <person name="Subramanian S."/>
        </authorList>
    </citation>
    <scope>NUCLEOTIDE SEQUENCE [LARGE SCALE GENOMIC DNA]</scope>
    <source>
        <strain evidence="6">DSM 2262</strain>
    </source>
</reference>
<dbReference type="Proteomes" id="UP000011682">
    <property type="component" value="Unassembled WGS sequence"/>
</dbReference>
<evidence type="ECO:0000256" key="3">
    <source>
        <dbReference type="ARBA" id="ARBA00023125"/>
    </source>
</evidence>
<name>S9PNG8_CYSF2</name>
<dbReference type="GO" id="GO:0043565">
    <property type="term" value="F:sequence-specific DNA binding"/>
    <property type="evidence" value="ECO:0007669"/>
    <property type="project" value="TreeGrafter"/>
</dbReference>
<dbReference type="PROSITE" id="PS50931">
    <property type="entry name" value="HTH_LYSR"/>
    <property type="match status" value="1"/>
</dbReference>
<dbReference type="eggNOG" id="COG0583">
    <property type="taxonomic scope" value="Bacteria"/>
</dbReference>
<evidence type="ECO:0000256" key="1">
    <source>
        <dbReference type="ARBA" id="ARBA00009437"/>
    </source>
</evidence>
<keyword evidence="4" id="KW-0804">Transcription</keyword>
<dbReference type="Gene3D" id="1.10.10.10">
    <property type="entry name" value="Winged helix-like DNA-binding domain superfamily/Winged helix DNA-binding domain"/>
    <property type="match status" value="1"/>
</dbReference>
<accession>S9PNG8</accession>
<keyword evidence="2" id="KW-0805">Transcription regulation</keyword>
<comment type="similarity">
    <text evidence="1">Belongs to the LysR transcriptional regulatory family.</text>
</comment>
<protein>
    <submittedName>
        <fullName evidence="6">Transcriptional regulator, LysR family</fullName>
    </submittedName>
</protein>
<dbReference type="AlphaFoldDB" id="S9PNG8"/>
<dbReference type="GO" id="GO:0006351">
    <property type="term" value="P:DNA-templated transcription"/>
    <property type="evidence" value="ECO:0007669"/>
    <property type="project" value="TreeGrafter"/>
</dbReference>
<dbReference type="PANTHER" id="PTHR30537">
    <property type="entry name" value="HTH-TYPE TRANSCRIPTIONAL REGULATOR"/>
    <property type="match status" value="1"/>
</dbReference>
<organism evidence="6 7">
    <name type="scientific">Cystobacter fuscus (strain ATCC 25194 / DSM 2262 / NBRC 100088 / M29)</name>
    <dbReference type="NCBI Taxonomy" id="1242864"/>
    <lineage>
        <taxon>Bacteria</taxon>
        <taxon>Pseudomonadati</taxon>
        <taxon>Myxococcota</taxon>
        <taxon>Myxococcia</taxon>
        <taxon>Myxococcales</taxon>
        <taxon>Cystobacterineae</taxon>
        <taxon>Archangiaceae</taxon>
        <taxon>Cystobacter</taxon>
    </lineage>
</organism>
<gene>
    <name evidence="6" type="ORF">D187_005140</name>
</gene>
<feature type="domain" description="HTH lysR-type" evidence="5">
    <location>
        <begin position="16"/>
        <end position="73"/>
    </location>
</feature>
<sequence length="318" mass="35327">MRSRMPSNQVKDVSALQWDDLKVFLAIARVGSLVGAARTLGQTQPTMGRRLQALEKAVGCKLMRRTADGFVPTDEGKAVLAHAERMEEEAVAFARRLAGRDSEVEGTLRVSSSEWFASHVLAPIFARIQLQHPRLEVELITETRLLNLDRREADLVFRFRRFEEAHIVQKRLTHITYEAYASRDYLERRGRPDPSTGGAGHGLITMDLAFNHLADVGWLTGRLPQARISGRSNSRDVQARMCAAGGGIAVLPRQLGDGLPGLERVDLGEPPPGRDIWVGYHRDFQRQPRLRTLLDATEAAFASAPDGQSLTPPGGRRR</sequence>
<evidence type="ECO:0000313" key="6">
    <source>
        <dbReference type="EMBL" id="EPX64007.1"/>
    </source>
</evidence>
<evidence type="ECO:0000256" key="4">
    <source>
        <dbReference type="ARBA" id="ARBA00023163"/>
    </source>
</evidence>